<dbReference type="EMBL" id="JTCM02000154">
    <property type="protein sequence ID" value="NEU77103.1"/>
    <property type="molecule type" value="Genomic_DNA"/>
</dbReference>
<feature type="domain" description="HNH nuclease" evidence="1">
    <location>
        <begin position="232"/>
        <end position="291"/>
    </location>
</feature>
<accession>A0A846HJ91</accession>
<keyword evidence="2" id="KW-0255">Endonuclease</keyword>
<protein>
    <submittedName>
        <fullName evidence="2">HNH endonuclease</fullName>
    </submittedName>
</protein>
<keyword evidence="3" id="KW-1185">Reference proteome</keyword>
<organism evidence="2 3">
    <name type="scientific">Hassallia byssoidea VB512170</name>
    <dbReference type="NCBI Taxonomy" id="1304833"/>
    <lineage>
        <taxon>Bacteria</taxon>
        <taxon>Bacillati</taxon>
        <taxon>Cyanobacteriota</taxon>
        <taxon>Cyanophyceae</taxon>
        <taxon>Nostocales</taxon>
        <taxon>Tolypothrichaceae</taxon>
        <taxon>Hassallia</taxon>
    </lineage>
</organism>
<dbReference type="Proteomes" id="UP000031549">
    <property type="component" value="Unassembled WGS sequence"/>
</dbReference>
<evidence type="ECO:0000259" key="1">
    <source>
        <dbReference type="Pfam" id="PF13391"/>
    </source>
</evidence>
<evidence type="ECO:0000313" key="3">
    <source>
        <dbReference type="Proteomes" id="UP000031549"/>
    </source>
</evidence>
<dbReference type="RefSeq" id="WP_039752463.1">
    <property type="nucleotide sequence ID" value="NZ_JTCM02000154.1"/>
</dbReference>
<keyword evidence="2" id="KW-0378">Hydrolase</keyword>
<dbReference type="InterPro" id="IPR003615">
    <property type="entry name" value="HNH_nuc"/>
</dbReference>
<dbReference type="GO" id="GO:0004519">
    <property type="term" value="F:endonuclease activity"/>
    <property type="evidence" value="ECO:0007669"/>
    <property type="project" value="UniProtKB-KW"/>
</dbReference>
<dbReference type="CDD" id="cd00085">
    <property type="entry name" value="HNHc"/>
    <property type="match status" value="1"/>
</dbReference>
<evidence type="ECO:0000313" key="2">
    <source>
        <dbReference type="EMBL" id="NEU77103.1"/>
    </source>
</evidence>
<reference evidence="2 3" key="1">
    <citation type="journal article" date="2015" name="Genome Announc.">
        <title>Draft Genome Sequence of Cyanobacterium Hassallia byssoidea Strain VB512170, Isolated from Monuments in India.</title>
        <authorList>
            <person name="Singh D."/>
            <person name="Chandrababunaidu M.M."/>
            <person name="Panda A."/>
            <person name="Sen D."/>
            <person name="Bhattacharyya S."/>
            <person name="Adhikary S.P."/>
            <person name="Tripathy S."/>
        </authorList>
    </citation>
    <scope>NUCLEOTIDE SEQUENCE [LARGE SCALE GENOMIC DNA]</scope>
    <source>
        <strain evidence="2 3">VB512170</strain>
    </source>
</reference>
<dbReference type="AlphaFoldDB" id="A0A846HJ91"/>
<sequence length="325" mass="38265">MTKKTKNLEYYASLFCQVKRGQISGSKYKEYSPYKPIFLLSIIELIENQQISENKINIRGSEYVELKEIFKRYQSILGGEFKYKKYAFHQPFENLINDKNKDTGEQFWHLKLKQESPKIEEIKDAEGRNRIKTEAKLKQLVEYGRFDDELWEILQDTQSRNYLVNVLMDTFFSDETNSQIDDTLNTFDLDAQKQNQEVTEPKNSDKQYSKRKYVVRDSLFRRSIIHIYEYQCAVCRLNLNIKPVDIRSYINIVDAAHIKPLSISYNNQLSNGISLCKNHHWAFDNGCFGIDDKNYSIVVSNKFSEECLTTVESLKIIPMKSYHGQ</sequence>
<keyword evidence="2" id="KW-0540">Nuclease</keyword>
<proteinExistence type="predicted"/>
<dbReference type="Pfam" id="PF13391">
    <property type="entry name" value="HNH_2"/>
    <property type="match status" value="1"/>
</dbReference>
<comment type="caution">
    <text evidence="2">The sequence shown here is derived from an EMBL/GenBank/DDBJ whole genome shotgun (WGS) entry which is preliminary data.</text>
</comment>
<dbReference type="PIRSF" id="PIRSF030850">
    <property type="entry name" value="UCP030850"/>
    <property type="match status" value="1"/>
</dbReference>
<gene>
    <name evidence="2" type="ORF">PI95_032545</name>
</gene>
<dbReference type="InterPro" id="IPR011396">
    <property type="entry name" value="PT_DNA_restrict"/>
</dbReference>
<name>A0A846HJ91_9CYAN</name>